<organism evidence="1 2">
    <name type="scientific">Ranatra chinensis</name>
    <dbReference type="NCBI Taxonomy" id="642074"/>
    <lineage>
        <taxon>Eukaryota</taxon>
        <taxon>Metazoa</taxon>
        <taxon>Ecdysozoa</taxon>
        <taxon>Arthropoda</taxon>
        <taxon>Hexapoda</taxon>
        <taxon>Insecta</taxon>
        <taxon>Pterygota</taxon>
        <taxon>Neoptera</taxon>
        <taxon>Paraneoptera</taxon>
        <taxon>Hemiptera</taxon>
        <taxon>Heteroptera</taxon>
        <taxon>Panheteroptera</taxon>
        <taxon>Nepomorpha</taxon>
        <taxon>Nepidae</taxon>
        <taxon>Ranatrinae</taxon>
        <taxon>Ranatra</taxon>
    </lineage>
</organism>
<comment type="caution">
    <text evidence="1">The sequence shown here is derived from an EMBL/GenBank/DDBJ whole genome shotgun (WGS) entry which is preliminary data.</text>
</comment>
<proteinExistence type="predicted"/>
<reference evidence="1 2" key="1">
    <citation type="submission" date="2024-07" db="EMBL/GenBank/DDBJ databases">
        <title>Chromosome-level genome assembly of the water stick insect Ranatra chinensis (Heteroptera: Nepidae).</title>
        <authorList>
            <person name="Liu X."/>
        </authorList>
    </citation>
    <scope>NUCLEOTIDE SEQUENCE [LARGE SCALE GENOMIC DNA]</scope>
    <source>
        <strain evidence="1">Cailab_2021Rc</strain>
        <tissue evidence="1">Muscle</tissue>
    </source>
</reference>
<evidence type="ECO:0000313" key="1">
    <source>
        <dbReference type="EMBL" id="KAL1115298.1"/>
    </source>
</evidence>
<dbReference type="EMBL" id="JBFDAA010000020">
    <property type="protein sequence ID" value="KAL1115298.1"/>
    <property type="molecule type" value="Genomic_DNA"/>
</dbReference>
<name>A0ABD0XVV7_9HEMI</name>
<accession>A0ABD0XVV7</accession>
<dbReference type="AlphaFoldDB" id="A0ABD0XVV7"/>
<sequence length="127" mass="13715">MSEEEEGDCGGSDPLESLSELKGIILHELSSASLARQLFDSALFSFLNQRQEVLAAITALPGAPHGMHQALNLQIDTISLVNAITEQGHERSHPSVTLPDLFWSTVALALLRKQVTGPTSLQSARRV</sequence>
<gene>
    <name evidence="1" type="ORF">AAG570_007329</name>
</gene>
<dbReference type="Proteomes" id="UP001558652">
    <property type="component" value="Unassembled WGS sequence"/>
</dbReference>
<keyword evidence="2" id="KW-1185">Reference proteome</keyword>
<evidence type="ECO:0000313" key="2">
    <source>
        <dbReference type="Proteomes" id="UP001558652"/>
    </source>
</evidence>
<protein>
    <submittedName>
        <fullName evidence="1">Uncharacterized protein</fullName>
    </submittedName>
</protein>